<evidence type="ECO:0000256" key="1">
    <source>
        <dbReference type="ARBA" id="ARBA00002132"/>
    </source>
</evidence>
<evidence type="ECO:0000256" key="5">
    <source>
        <dbReference type="ARBA" id="ARBA00022782"/>
    </source>
</evidence>
<dbReference type="InterPro" id="IPR038952">
    <property type="entry name" value="TOPAZ1"/>
</dbReference>
<dbReference type="InterPro" id="IPR029435">
    <property type="entry name" value="TOPAZ1_dom"/>
</dbReference>
<sequence>MRRQPPSGPTISCGREGPARSLRKRGRRPAEPGEAGACGPEAHGPEESRRKRRMVGRASEREEVDGDKSAKEKRKVTGASSDDPQPGTDLVRKESLTSSESFQTVECSEFQSTTLLQSLGKEVLVDGIKRRSRIKTLENLASPLFKITENKATQNIKVEFQDELCKNTPKYSCNSLSPGVENNSIFKLHDCSCFPHSKDCNDENSLTYKPDGGCIHVSENSSELKKENLRSLSDKSDTNNIPHLSNTEENLMGLNKLLLEETDLYQSKNNGLLPCHQNEKNKYSVEESSVGRKPRKRMKLSEKGDKMVIKMNFSNVPNKSELLLQENHMGAESKEAKTLKILRKANHNTLSPMDHLSSLPEKVGKKTSPEHLVNTMFQKTLAPLLKEETKNASEPLRCKSTEPEEYFKSVKSSTVKSPSDCHPIEKRSQEDLRNEAEEFKFSCHRTIPMTGKRTWPCYSCARVTAYCWKRSSLPKSNYSLPGSGESVSQDDFLKHQANQTHLTDSKLPLQSSIKETINESSSKENLDSNINCLSAVSEVVSAIEPTLMVIKEPVINADEKMKYEEPSRSGSEVVSNANEDTRLTNVTQNLTGNKRKDRGTLTKLNLTLASQHGQEANNSTGKTIHRKTCVAKPTVVVPDLVKILNTGRLSNFKIPLLKNKTEKGKEINAKSSEREAYSPLELLDNISGTEIRQNRNKENISTVISGLQSLNIQNSVAPVQSSSDLYCNKNFYSISSSFLKQGNNKPSNYISEPGNIVSNKKAVSLTVEKNTLFCDPGCIEKSPAFCSDEQETFKQVSSEVSGRKTTKNFSDIKIIPDILKAYEDDVLLIDVIQDDPDLFGVSNEGELSFTSEVPMVNQEPNVAEEQQSTDSKHMELPEKKEPSDKLREFPVLDPGLKSEICTSLPAASEIKYDFKDANISLGEVTNRTSQNEKLGDFNEHIKSSDLDEKCKFSDKVTVEEKENMPEVCKSKDSQNAEIMVGECQLATLGPKPLCLSLPPLNLSAFQEDTLLKPWMNDFRFSGQHCVLKLQNPETCEIFKREKIVRVFQKSLGLMIPNKYCKFHFNTLRGCERSQCKFAHVPEQGDEKVCMDVFKKYISINELCLLQRAVNMFTEYYRKFPPGIHFDLQVLNDLLNSLLKHCLLKEVFQVLNLSIMVNMLPALKILLEIFEYVATMKLRSAVPALIGIFCKLVEAGMLLDPEHFSYIVKLLHQVQAPQQEITAVLEMKSRLQMRQFKKNWTCDLDLALNEIKYCKEKGDWTKLGNLYLKVKMDCEKFVDFQRFCTCVAETLTKGYKEERPNVPFCEFAQTVSKDPQNSEVDKTLLGRIGISAIYFYHKLLQWSKGRKVLDMLYELKIHFTSLKGLTGPEKLASRCQIVNIAVEIFLKSGSIDGAMWVLRESDWIIDSPQWPCDRLDILNRHNLLCAIAHEILAKSLYRQTFEVLQNLPGFHNSQEVVEVSQYSLLFNKLLDACVESNSLGISSSVAEFMISKSIPIDFSSLRRLITSLGRSCLWLKARTHYKSALSLSCYPPLEGNLYRKLLRIPSYLSEVEMLLAIEIFLVSNASSIQSPGTPTQMLQIVLKRCEENKSRSKDDYQAAVERLMMAARLSDPKLFIKHMTVNVNKEQVYSLEHCSALKWLKENMKWAGKVWLFNNH</sequence>
<keyword evidence="8" id="KW-0862">Zinc</keyword>
<comment type="function">
    <text evidence="1">Important for normal spermatogenesis and male fertility. Specifically required for progression to the post-meiotic stages of spermatocyte development. Seems to be necessary for normal expression levels of a number of testis-expressed gene transcripts, although its role in this process is unclear.</text>
</comment>
<evidence type="ECO:0000256" key="9">
    <source>
        <dbReference type="SAM" id="MobiDB-lite"/>
    </source>
</evidence>
<keyword evidence="8" id="KW-0479">Metal-binding</keyword>
<keyword evidence="6" id="KW-0744">Spermatogenesis</keyword>
<evidence type="ECO:0000256" key="4">
    <source>
        <dbReference type="ARBA" id="ARBA00022490"/>
    </source>
</evidence>
<feature type="region of interest" description="Disordered" evidence="9">
    <location>
        <begin position="857"/>
        <end position="884"/>
    </location>
</feature>
<dbReference type="GO" id="GO:0005829">
    <property type="term" value="C:cytosol"/>
    <property type="evidence" value="ECO:0007669"/>
    <property type="project" value="UniProtKB-SubCell"/>
</dbReference>
<dbReference type="GO" id="GO:0048137">
    <property type="term" value="P:spermatocyte division"/>
    <property type="evidence" value="ECO:0007669"/>
    <property type="project" value="TreeGrafter"/>
</dbReference>
<dbReference type="GO" id="GO:0030154">
    <property type="term" value="P:cell differentiation"/>
    <property type="evidence" value="ECO:0007669"/>
    <property type="project" value="UniProtKB-KW"/>
</dbReference>
<evidence type="ECO:0000256" key="2">
    <source>
        <dbReference type="ARBA" id="ARBA00004514"/>
    </source>
</evidence>
<dbReference type="GO" id="GO:0008270">
    <property type="term" value="F:zinc ion binding"/>
    <property type="evidence" value="ECO:0007669"/>
    <property type="project" value="UniProtKB-KW"/>
</dbReference>
<keyword evidence="5" id="KW-0221">Differentiation</keyword>
<evidence type="ECO:0000256" key="7">
    <source>
        <dbReference type="ARBA" id="ARBA00031943"/>
    </source>
</evidence>
<dbReference type="PROSITE" id="PS50103">
    <property type="entry name" value="ZF_C3H1"/>
    <property type="match status" value="1"/>
</dbReference>
<keyword evidence="12" id="KW-1185">Reference proteome</keyword>
<evidence type="ECO:0000313" key="11">
    <source>
        <dbReference type="EMBL" id="KAK1332544.1"/>
    </source>
</evidence>
<evidence type="ECO:0000256" key="3">
    <source>
        <dbReference type="ARBA" id="ARBA00016464"/>
    </source>
</evidence>
<proteinExistence type="predicted"/>
<dbReference type="InterPro" id="IPR000571">
    <property type="entry name" value="Znf_CCCH"/>
</dbReference>
<feature type="compositionally biased region" description="Polar residues" evidence="9">
    <location>
        <begin position="858"/>
        <end position="869"/>
    </location>
</feature>
<feature type="zinc finger region" description="C3H1-type" evidence="8">
    <location>
        <begin position="1054"/>
        <end position="1082"/>
    </location>
</feature>
<protein>
    <recommendedName>
        <fullName evidence="3">Protein TOPAZ1</fullName>
    </recommendedName>
    <alternativeName>
        <fullName evidence="7">Testis- and ovary-specific PAZ domain-containing protein 1</fullName>
    </alternativeName>
</protein>
<feature type="region of interest" description="Disordered" evidence="9">
    <location>
        <begin position="1"/>
        <end position="97"/>
    </location>
</feature>
<feature type="compositionally biased region" description="Basic and acidic residues" evidence="9">
    <location>
        <begin position="870"/>
        <end position="884"/>
    </location>
</feature>
<dbReference type="Pfam" id="PF14669">
    <property type="entry name" value="Asp_Glu_race_2"/>
    <property type="match status" value="1"/>
</dbReference>
<gene>
    <name evidence="11" type="ORF">QTO34_007227</name>
</gene>
<evidence type="ECO:0000256" key="6">
    <source>
        <dbReference type="ARBA" id="ARBA00022871"/>
    </source>
</evidence>
<reference evidence="11" key="1">
    <citation type="submission" date="2023-06" db="EMBL/GenBank/DDBJ databases">
        <title>Reference genome for the Northern bat (Eptesicus nilssonii), a most northern bat species.</title>
        <authorList>
            <person name="Laine V.N."/>
            <person name="Pulliainen A.T."/>
            <person name="Lilley T.M."/>
        </authorList>
    </citation>
    <scope>NUCLEOTIDE SEQUENCE</scope>
    <source>
        <strain evidence="11">BLF_Eptnil</strain>
        <tissue evidence="11">Kidney</tissue>
    </source>
</reference>
<evidence type="ECO:0000259" key="10">
    <source>
        <dbReference type="PROSITE" id="PS50103"/>
    </source>
</evidence>
<accession>A0AA40HJU2</accession>
<name>A0AA40HJU2_CNENI</name>
<feature type="domain" description="C3H1-type" evidence="10">
    <location>
        <begin position="1054"/>
        <end position="1082"/>
    </location>
</feature>
<keyword evidence="8" id="KW-0863">Zinc-finger</keyword>
<evidence type="ECO:0000313" key="12">
    <source>
        <dbReference type="Proteomes" id="UP001177744"/>
    </source>
</evidence>
<keyword evidence="4" id="KW-0963">Cytoplasm</keyword>
<organism evidence="11 12">
    <name type="scientific">Cnephaeus nilssonii</name>
    <name type="common">Northern bat</name>
    <name type="synonym">Eptesicus nilssonii</name>
    <dbReference type="NCBI Taxonomy" id="3371016"/>
    <lineage>
        <taxon>Eukaryota</taxon>
        <taxon>Metazoa</taxon>
        <taxon>Chordata</taxon>
        <taxon>Craniata</taxon>
        <taxon>Vertebrata</taxon>
        <taxon>Euteleostomi</taxon>
        <taxon>Mammalia</taxon>
        <taxon>Eutheria</taxon>
        <taxon>Laurasiatheria</taxon>
        <taxon>Chiroptera</taxon>
        <taxon>Yangochiroptera</taxon>
        <taxon>Vespertilionidae</taxon>
        <taxon>Cnephaeus</taxon>
    </lineage>
</organism>
<dbReference type="EMBL" id="JAULJE010000018">
    <property type="protein sequence ID" value="KAK1332544.1"/>
    <property type="molecule type" value="Genomic_DNA"/>
</dbReference>
<dbReference type="PANTHER" id="PTHR35671">
    <property type="entry name" value="PROTEIN TOPAZ1"/>
    <property type="match status" value="1"/>
</dbReference>
<dbReference type="PANTHER" id="PTHR35671:SF1">
    <property type="entry name" value="PROTEIN TOPAZ1"/>
    <property type="match status" value="1"/>
</dbReference>
<comment type="subcellular location">
    <subcellularLocation>
        <location evidence="2">Cytoplasm</location>
        <location evidence="2">Cytosol</location>
    </subcellularLocation>
</comment>
<dbReference type="Proteomes" id="UP001177744">
    <property type="component" value="Unassembled WGS sequence"/>
</dbReference>
<comment type="caution">
    <text evidence="11">The sequence shown here is derived from an EMBL/GenBank/DDBJ whole genome shotgun (WGS) entry which is preliminary data.</text>
</comment>
<evidence type="ECO:0000256" key="8">
    <source>
        <dbReference type="PROSITE-ProRule" id="PRU00723"/>
    </source>
</evidence>
<feature type="compositionally biased region" description="Basic and acidic residues" evidence="9">
    <location>
        <begin position="58"/>
        <end position="70"/>
    </location>
</feature>